<dbReference type="EMBL" id="JADIMX010000055">
    <property type="protein sequence ID" value="MBO8434254.1"/>
    <property type="molecule type" value="Genomic_DNA"/>
</dbReference>
<dbReference type="Gene3D" id="3.40.1350.10">
    <property type="match status" value="1"/>
</dbReference>
<sequence>MVTLIKFFDKDTVKNILAPISLKPDKIVYIYDSGLKDMNYFLSLKKSLSNHMPDIVLEKVPVNVSSIDDIYYKTLQVIDDNENCSLEFTGGSELMMIAGYMAGSRKGVKLLYTDIIQGKIINLQDKKDVFKTKSLTLSDFIDAKGACFLGNSHTEPEENEYNKIINMCYYIFDHIDEWKRTCSFFQIAVSNMMSEELYLKTKRSLAFKNGKRVSPDINMLNKFLKFGFIEDLNMTKEHLRFRFSNKKYKQYMISFGVWLEMYVYINAKMSNVFDDVRLGSVIDWNVYDGINIAGNEIDVIIMDNSMPVFISCKLREADTSALNELVIARRRLGGWFSKNVIVAFGKDKQKNSGIYKRATELGIAMLDMHDIKSRDFSKILVDTIRGQDLVSLKWTKV</sequence>
<dbReference type="InterPro" id="IPR011856">
    <property type="entry name" value="tRNA_endonuc-like_dom_sf"/>
</dbReference>
<comment type="caution">
    <text evidence="2">The sequence shown here is derived from an EMBL/GenBank/DDBJ whole genome shotgun (WGS) entry which is preliminary data.</text>
</comment>
<dbReference type="Pfam" id="PF09002">
    <property type="entry name" value="Card1_endonuc"/>
    <property type="match status" value="1"/>
</dbReference>
<accession>A0A9D9H358</accession>
<dbReference type="Gene3D" id="3.40.50.10770">
    <property type="entry name" value="Hypothetical protein VC1899 like domain (Restriction endonuclease-like)"/>
    <property type="match status" value="1"/>
</dbReference>
<reference evidence="2" key="2">
    <citation type="journal article" date="2021" name="PeerJ">
        <title>Extensive microbial diversity within the chicken gut microbiome revealed by metagenomics and culture.</title>
        <authorList>
            <person name="Gilroy R."/>
            <person name="Ravi A."/>
            <person name="Getino M."/>
            <person name="Pursley I."/>
            <person name="Horton D.L."/>
            <person name="Alikhan N.F."/>
            <person name="Baker D."/>
            <person name="Gharbi K."/>
            <person name="Hall N."/>
            <person name="Watson M."/>
            <person name="Adriaenssens E.M."/>
            <person name="Foster-Nyarko E."/>
            <person name="Jarju S."/>
            <person name="Secka A."/>
            <person name="Antonio M."/>
            <person name="Oren A."/>
            <person name="Chaudhuri R.R."/>
            <person name="La Ragione R."/>
            <person name="Hildebrand F."/>
            <person name="Pallen M.J."/>
        </authorList>
    </citation>
    <scope>NUCLEOTIDE SEQUENCE</scope>
    <source>
        <strain evidence="2">F6-4510</strain>
    </source>
</reference>
<evidence type="ECO:0000259" key="1">
    <source>
        <dbReference type="Pfam" id="PF09002"/>
    </source>
</evidence>
<gene>
    <name evidence="2" type="ORF">IAC55_02880</name>
</gene>
<dbReference type="AlphaFoldDB" id="A0A9D9H358"/>
<evidence type="ECO:0000313" key="3">
    <source>
        <dbReference type="Proteomes" id="UP000823611"/>
    </source>
</evidence>
<protein>
    <submittedName>
        <fullName evidence="2">DUF1887 family protein</fullName>
    </submittedName>
</protein>
<dbReference type="InterPro" id="IPR015093">
    <property type="entry name" value="Card1_endonucl_dom"/>
</dbReference>
<dbReference type="InterPro" id="IPR011335">
    <property type="entry name" value="Restrct_endonuc-II-like"/>
</dbReference>
<evidence type="ECO:0000313" key="2">
    <source>
        <dbReference type="EMBL" id="MBO8434254.1"/>
    </source>
</evidence>
<dbReference type="SUPFAM" id="SSF52980">
    <property type="entry name" value="Restriction endonuclease-like"/>
    <property type="match status" value="1"/>
</dbReference>
<name>A0A9D9H358_9FIRM</name>
<organism evidence="2 3">
    <name type="scientific">Candidatus Fimicola merdigallinarum</name>
    <dbReference type="NCBI Taxonomy" id="2840819"/>
    <lineage>
        <taxon>Bacteria</taxon>
        <taxon>Bacillati</taxon>
        <taxon>Bacillota</taxon>
        <taxon>Clostridia</taxon>
        <taxon>Lachnospirales</taxon>
        <taxon>Lachnospiraceae</taxon>
        <taxon>Lachnospiraceae incertae sedis</taxon>
        <taxon>Candidatus Fimicola</taxon>
    </lineage>
</organism>
<dbReference type="Proteomes" id="UP000823611">
    <property type="component" value="Unassembled WGS sequence"/>
</dbReference>
<feature type="domain" description="Card1 endonuclease" evidence="1">
    <location>
        <begin position="255"/>
        <end position="368"/>
    </location>
</feature>
<reference evidence="2" key="1">
    <citation type="submission" date="2020-10" db="EMBL/GenBank/DDBJ databases">
        <authorList>
            <person name="Gilroy R."/>
        </authorList>
    </citation>
    <scope>NUCLEOTIDE SEQUENCE</scope>
    <source>
        <strain evidence="2">F6-4510</strain>
    </source>
</reference>
<proteinExistence type="predicted"/>
<dbReference type="GO" id="GO:0003676">
    <property type="term" value="F:nucleic acid binding"/>
    <property type="evidence" value="ECO:0007669"/>
    <property type="project" value="InterPro"/>
</dbReference>